<feature type="transmembrane region" description="Helical" evidence="1">
    <location>
        <begin position="81"/>
        <end position="98"/>
    </location>
</feature>
<keyword evidence="1" id="KW-0472">Membrane</keyword>
<sequence>MDDWDDEDEPGRTYNTHSGWSHNVVQAGDIHGEIHLYQADDREYWPAMHWGYTAAAYAALFLVASAFGYTTAAIDLAFWDWVKLFASLVVFIPVFFATEYRLQGDAFMPLRFLAMVILIAIGVSQGAATEQPTGLEETLGGWLIWRF</sequence>
<reference evidence="3" key="1">
    <citation type="submission" date="2016-10" db="EMBL/GenBank/DDBJ databases">
        <authorList>
            <person name="Varghese N."/>
            <person name="Submissions S."/>
        </authorList>
    </citation>
    <scope>NUCLEOTIDE SEQUENCE [LARGE SCALE GENOMIC DNA]</scope>
    <source>
        <strain evidence="3">DSM 44260</strain>
    </source>
</reference>
<feature type="transmembrane region" description="Helical" evidence="1">
    <location>
        <begin position="50"/>
        <end position="69"/>
    </location>
</feature>
<organism evidence="2 3">
    <name type="scientific">Actinokineospora terrae</name>
    <dbReference type="NCBI Taxonomy" id="155974"/>
    <lineage>
        <taxon>Bacteria</taxon>
        <taxon>Bacillati</taxon>
        <taxon>Actinomycetota</taxon>
        <taxon>Actinomycetes</taxon>
        <taxon>Pseudonocardiales</taxon>
        <taxon>Pseudonocardiaceae</taxon>
        <taxon>Actinokineospora</taxon>
    </lineage>
</organism>
<dbReference type="EMBL" id="FOGI01000005">
    <property type="protein sequence ID" value="SER79814.1"/>
    <property type="molecule type" value="Genomic_DNA"/>
</dbReference>
<protein>
    <submittedName>
        <fullName evidence="2">Uncharacterized protein</fullName>
    </submittedName>
</protein>
<keyword evidence="1" id="KW-1133">Transmembrane helix</keyword>
<feature type="transmembrane region" description="Helical" evidence="1">
    <location>
        <begin position="110"/>
        <end position="128"/>
    </location>
</feature>
<keyword evidence="1" id="KW-0812">Transmembrane</keyword>
<dbReference type="RefSeq" id="WP_092777831.1">
    <property type="nucleotide sequence ID" value="NZ_FOGI01000005.1"/>
</dbReference>
<evidence type="ECO:0000313" key="2">
    <source>
        <dbReference type="EMBL" id="SER79814.1"/>
    </source>
</evidence>
<accession>A0A1H9S4C9</accession>
<keyword evidence="3" id="KW-1185">Reference proteome</keyword>
<gene>
    <name evidence="2" type="ORF">SAMN04487818_105265</name>
</gene>
<proteinExistence type="predicted"/>
<evidence type="ECO:0000313" key="3">
    <source>
        <dbReference type="Proteomes" id="UP000199051"/>
    </source>
</evidence>
<dbReference type="AlphaFoldDB" id="A0A1H9S4C9"/>
<dbReference type="Proteomes" id="UP000199051">
    <property type="component" value="Unassembled WGS sequence"/>
</dbReference>
<name>A0A1H9S4C9_9PSEU</name>
<evidence type="ECO:0000256" key="1">
    <source>
        <dbReference type="SAM" id="Phobius"/>
    </source>
</evidence>